<sequence length="249" mass="26601">MSLTNARTSGPGVGSRPLRLFVRPAGSGTTGARDETIRAVLELAGAPQVAAGPIAVLSPSGGHRDRRAFRDLRLLDSAHAMLVVRTAPSESGAYEVAYNVHAGPRIPGFFTVHRGCPMDTTLLYDLAPLVHARYVEFTHAHELAAELREFLGRCRRPETFAAAAARARLSAAGKLLRTLSERPDRDRTAMWWAARQATESASAVVAAAQAPSGPRQLDLLRTALGTARAAVETAKMAIYQTAGTRGDVR</sequence>
<organism evidence="2 3">
    <name type="scientific">Streptantibioticus rubrisoli</name>
    <dbReference type="NCBI Taxonomy" id="1387313"/>
    <lineage>
        <taxon>Bacteria</taxon>
        <taxon>Bacillati</taxon>
        <taxon>Actinomycetota</taxon>
        <taxon>Actinomycetes</taxon>
        <taxon>Kitasatosporales</taxon>
        <taxon>Streptomycetaceae</taxon>
        <taxon>Streptantibioticus</taxon>
    </lineage>
</organism>
<dbReference type="Proteomes" id="UP001206206">
    <property type="component" value="Unassembled WGS sequence"/>
</dbReference>
<keyword evidence="3" id="KW-1185">Reference proteome</keyword>
<accession>A0ABT1PBB5</accession>
<evidence type="ECO:0000313" key="2">
    <source>
        <dbReference type="EMBL" id="MCQ4042665.1"/>
    </source>
</evidence>
<gene>
    <name evidence="2" type="ORF">NON19_11625</name>
</gene>
<proteinExistence type="predicted"/>
<dbReference type="EMBL" id="JANFNH010000008">
    <property type="protein sequence ID" value="MCQ4042665.1"/>
    <property type="molecule type" value="Genomic_DNA"/>
</dbReference>
<comment type="caution">
    <text evidence="2">The sequence shown here is derived from an EMBL/GenBank/DDBJ whole genome shotgun (WGS) entry which is preliminary data.</text>
</comment>
<name>A0ABT1PBB5_9ACTN</name>
<feature type="region of interest" description="Disordered" evidence="1">
    <location>
        <begin position="1"/>
        <end position="29"/>
    </location>
</feature>
<evidence type="ECO:0000256" key="1">
    <source>
        <dbReference type="SAM" id="MobiDB-lite"/>
    </source>
</evidence>
<protein>
    <submittedName>
        <fullName evidence="2">Uncharacterized protein</fullName>
    </submittedName>
</protein>
<reference evidence="2 3" key="1">
    <citation type="submission" date="2022-06" db="EMBL/GenBank/DDBJ databases">
        <title>Draft genome sequence of type strain Streptomyces rubrisoli DSM 42083.</title>
        <authorList>
            <person name="Duangmal K."/>
            <person name="Klaysubun C."/>
        </authorList>
    </citation>
    <scope>NUCLEOTIDE SEQUENCE [LARGE SCALE GENOMIC DNA]</scope>
    <source>
        <strain evidence="2 3">DSM 42083</strain>
    </source>
</reference>
<evidence type="ECO:0000313" key="3">
    <source>
        <dbReference type="Proteomes" id="UP001206206"/>
    </source>
</evidence>
<dbReference type="RefSeq" id="WP_255927038.1">
    <property type="nucleotide sequence ID" value="NZ_JANFNH010000008.1"/>
</dbReference>